<dbReference type="PANTHER" id="PTHR33048:SF92">
    <property type="entry name" value="INTEGRAL MEMBRANE PROTEIN"/>
    <property type="match status" value="1"/>
</dbReference>
<dbReference type="InterPro" id="IPR049326">
    <property type="entry name" value="Rhodopsin_dom_fungi"/>
</dbReference>
<dbReference type="InterPro" id="IPR052337">
    <property type="entry name" value="SAT4-like"/>
</dbReference>
<gene>
    <name evidence="9" type="ORF">EDB81DRAFT_860589</name>
</gene>
<feature type="transmembrane region" description="Helical" evidence="7">
    <location>
        <begin position="179"/>
        <end position="199"/>
    </location>
</feature>
<dbReference type="Proteomes" id="UP000738349">
    <property type="component" value="Unassembled WGS sequence"/>
</dbReference>
<feature type="transmembrane region" description="Helical" evidence="7">
    <location>
        <begin position="211"/>
        <end position="232"/>
    </location>
</feature>
<accession>A0A9P9DVP9</accession>
<evidence type="ECO:0000256" key="7">
    <source>
        <dbReference type="SAM" id="Phobius"/>
    </source>
</evidence>
<protein>
    <recommendedName>
        <fullName evidence="8">Rhodopsin domain-containing protein</fullName>
    </recommendedName>
</protein>
<evidence type="ECO:0000256" key="2">
    <source>
        <dbReference type="ARBA" id="ARBA00022692"/>
    </source>
</evidence>
<evidence type="ECO:0000256" key="3">
    <source>
        <dbReference type="ARBA" id="ARBA00022989"/>
    </source>
</evidence>
<evidence type="ECO:0000256" key="6">
    <source>
        <dbReference type="SAM" id="MobiDB-lite"/>
    </source>
</evidence>
<reference evidence="9" key="1">
    <citation type="journal article" date="2021" name="Nat. Commun.">
        <title>Genetic determinants of endophytism in the Arabidopsis root mycobiome.</title>
        <authorList>
            <person name="Mesny F."/>
            <person name="Miyauchi S."/>
            <person name="Thiergart T."/>
            <person name="Pickel B."/>
            <person name="Atanasova L."/>
            <person name="Karlsson M."/>
            <person name="Huettel B."/>
            <person name="Barry K.W."/>
            <person name="Haridas S."/>
            <person name="Chen C."/>
            <person name="Bauer D."/>
            <person name="Andreopoulos W."/>
            <person name="Pangilinan J."/>
            <person name="LaButti K."/>
            <person name="Riley R."/>
            <person name="Lipzen A."/>
            <person name="Clum A."/>
            <person name="Drula E."/>
            <person name="Henrissat B."/>
            <person name="Kohler A."/>
            <person name="Grigoriev I.V."/>
            <person name="Martin F.M."/>
            <person name="Hacquard S."/>
        </authorList>
    </citation>
    <scope>NUCLEOTIDE SEQUENCE</scope>
    <source>
        <strain evidence="9">MPI-CAGE-AT-0147</strain>
    </source>
</reference>
<feature type="domain" description="Rhodopsin" evidence="8">
    <location>
        <begin position="28"/>
        <end position="272"/>
    </location>
</feature>
<dbReference type="EMBL" id="JAGMUV010000020">
    <property type="protein sequence ID" value="KAH7125902.1"/>
    <property type="molecule type" value="Genomic_DNA"/>
</dbReference>
<feature type="transmembrane region" description="Helical" evidence="7">
    <location>
        <begin position="131"/>
        <end position="159"/>
    </location>
</feature>
<evidence type="ECO:0000313" key="10">
    <source>
        <dbReference type="Proteomes" id="UP000738349"/>
    </source>
</evidence>
<evidence type="ECO:0000256" key="5">
    <source>
        <dbReference type="ARBA" id="ARBA00038359"/>
    </source>
</evidence>
<feature type="region of interest" description="Disordered" evidence="6">
    <location>
        <begin position="309"/>
        <end position="341"/>
    </location>
</feature>
<keyword evidence="10" id="KW-1185">Reference proteome</keyword>
<feature type="transmembrane region" description="Helical" evidence="7">
    <location>
        <begin position="12"/>
        <end position="32"/>
    </location>
</feature>
<feature type="transmembrane region" description="Helical" evidence="7">
    <location>
        <begin position="244"/>
        <end position="267"/>
    </location>
</feature>
<feature type="transmembrane region" description="Helical" evidence="7">
    <location>
        <begin position="95"/>
        <end position="119"/>
    </location>
</feature>
<keyword evidence="2 7" id="KW-0812">Transmembrane</keyword>
<evidence type="ECO:0000259" key="8">
    <source>
        <dbReference type="Pfam" id="PF20684"/>
    </source>
</evidence>
<dbReference type="Pfam" id="PF20684">
    <property type="entry name" value="Fung_rhodopsin"/>
    <property type="match status" value="1"/>
</dbReference>
<dbReference type="OrthoDB" id="5273647at2759"/>
<keyword evidence="3 7" id="KW-1133">Transmembrane helix</keyword>
<feature type="transmembrane region" description="Helical" evidence="7">
    <location>
        <begin position="41"/>
        <end position="61"/>
    </location>
</feature>
<sequence length="351" mass="38583">MVFAAPGPVVVVATACVLISIAGAAIAARLWLRLKIQKRRLLVSDILMGLAFACAIVTMALTVKMAQEGALDAGVEPNLVGFDGTEEEIVFILKLFWVLNFPFFSTLYLCKAALLAVYLQVFPLSMRKRRIFLWVTVGYVAVSYVVSIMLVLCICLPVASNWSVDKACSVNRLALTFQIAWALHFFGDILVFALPWLIVPGLQMKRWMKTGVYCTFLLGLINITFCLLRFVTIQTSVVNNGVPMSIISLWNVLDCDIGLVIACLPSLRPYLRGKRGSDYDAYTKSATARPVEAGFTVINEPYRGGVVRTADSDEVGNHGPSSHSNGFDDDPWDGKKSNASDVELVQIKTEL</sequence>
<dbReference type="GO" id="GO:0016020">
    <property type="term" value="C:membrane"/>
    <property type="evidence" value="ECO:0007669"/>
    <property type="project" value="UniProtKB-SubCell"/>
</dbReference>
<keyword evidence="4 7" id="KW-0472">Membrane</keyword>
<comment type="subcellular location">
    <subcellularLocation>
        <location evidence="1">Membrane</location>
        <topology evidence="1">Multi-pass membrane protein</topology>
    </subcellularLocation>
</comment>
<dbReference type="AlphaFoldDB" id="A0A9P9DVP9"/>
<comment type="similarity">
    <text evidence="5">Belongs to the SAT4 family.</text>
</comment>
<name>A0A9P9DVP9_9HYPO</name>
<evidence type="ECO:0000256" key="4">
    <source>
        <dbReference type="ARBA" id="ARBA00023136"/>
    </source>
</evidence>
<dbReference type="PANTHER" id="PTHR33048">
    <property type="entry name" value="PTH11-LIKE INTEGRAL MEMBRANE PROTEIN (AFU_ORTHOLOGUE AFUA_5G11245)"/>
    <property type="match status" value="1"/>
</dbReference>
<evidence type="ECO:0000256" key="1">
    <source>
        <dbReference type="ARBA" id="ARBA00004141"/>
    </source>
</evidence>
<evidence type="ECO:0000313" key="9">
    <source>
        <dbReference type="EMBL" id="KAH7125902.1"/>
    </source>
</evidence>
<proteinExistence type="inferred from homology"/>
<organism evidence="9 10">
    <name type="scientific">Dactylonectria macrodidyma</name>
    <dbReference type="NCBI Taxonomy" id="307937"/>
    <lineage>
        <taxon>Eukaryota</taxon>
        <taxon>Fungi</taxon>
        <taxon>Dikarya</taxon>
        <taxon>Ascomycota</taxon>
        <taxon>Pezizomycotina</taxon>
        <taxon>Sordariomycetes</taxon>
        <taxon>Hypocreomycetidae</taxon>
        <taxon>Hypocreales</taxon>
        <taxon>Nectriaceae</taxon>
        <taxon>Dactylonectria</taxon>
    </lineage>
</organism>
<comment type="caution">
    <text evidence="9">The sequence shown here is derived from an EMBL/GenBank/DDBJ whole genome shotgun (WGS) entry which is preliminary data.</text>
</comment>